<proteinExistence type="predicted"/>
<dbReference type="RefSeq" id="WP_264980821.1">
    <property type="nucleotide sequence ID" value="NZ_JAPDUS010000033.1"/>
</dbReference>
<dbReference type="EMBL" id="JAPDUS010000033">
    <property type="protein sequence ID" value="MCW4094571.1"/>
    <property type="molecule type" value="Genomic_DNA"/>
</dbReference>
<accession>A0AAW5TZB7</accession>
<keyword evidence="2" id="KW-0378">Hydrolase</keyword>
<evidence type="ECO:0000313" key="3">
    <source>
        <dbReference type="Proteomes" id="UP001209074"/>
    </source>
</evidence>
<dbReference type="AlphaFoldDB" id="A0AAW5TZB7"/>
<dbReference type="Pfam" id="PF20737">
    <property type="entry name" value="Glyco_hydro127C"/>
    <property type="match status" value="1"/>
</dbReference>
<evidence type="ECO:0000313" key="2">
    <source>
        <dbReference type="EMBL" id="MCW4094571.1"/>
    </source>
</evidence>
<dbReference type="InterPro" id="IPR049049">
    <property type="entry name" value="Beta-AFase-like_GH127_C"/>
</dbReference>
<dbReference type="GO" id="GO:0016787">
    <property type="term" value="F:hydrolase activity"/>
    <property type="evidence" value="ECO:0007669"/>
    <property type="project" value="UniProtKB-KW"/>
</dbReference>
<reference evidence="2" key="1">
    <citation type="submission" date="2022-11" db="EMBL/GenBank/DDBJ databases">
        <title>Genomic repertoires linked with pathogenic potency of arthritogenic Prevotella copri isolated from the gut of rheumatoid arthritis patients.</title>
        <authorList>
            <person name="Nii T."/>
            <person name="Maeda Y."/>
            <person name="Motooka D."/>
            <person name="Naito M."/>
            <person name="Matsumoto Y."/>
            <person name="Ogawa T."/>
            <person name="Oguro-Igashira E."/>
            <person name="Kishikawa T."/>
            <person name="Yamashita M."/>
            <person name="Koizumi S."/>
            <person name="Kurakawa T."/>
            <person name="Okumura R."/>
            <person name="Kayama H."/>
            <person name="Murakami M."/>
            <person name="Sakaguchi T."/>
            <person name="Das B."/>
            <person name="Nakamura S."/>
            <person name="Okada Y."/>
            <person name="Kumanogoh A."/>
            <person name="Takeda K."/>
        </authorList>
    </citation>
    <scope>NUCLEOTIDE SEQUENCE</scope>
    <source>
        <strain evidence="2">N016-13</strain>
    </source>
</reference>
<protein>
    <submittedName>
        <fullName evidence="2">Glycoside hydrolase family 127 protein</fullName>
    </submittedName>
</protein>
<evidence type="ECO:0000259" key="1">
    <source>
        <dbReference type="Pfam" id="PF20737"/>
    </source>
</evidence>
<name>A0AAW5TZB7_9BACT</name>
<dbReference type="Proteomes" id="UP001209074">
    <property type="component" value="Unassembled WGS sequence"/>
</dbReference>
<sequence length="46" mass="5058">MEANPLVEENKNQIAVMRGPIVYCLENVDIDASSVPKLLQKISMVG</sequence>
<gene>
    <name evidence="2" type="ORF">ONT05_13645</name>
</gene>
<comment type="caution">
    <text evidence="2">The sequence shown here is derived from an EMBL/GenBank/DDBJ whole genome shotgun (WGS) entry which is preliminary data.</text>
</comment>
<feature type="domain" description="Non-reducing end beta-L-arabinofuranosidase-like GH127 C-terminal" evidence="1">
    <location>
        <begin position="1"/>
        <end position="33"/>
    </location>
</feature>
<organism evidence="2 3">
    <name type="scientific">Segatella copri</name>
    <dbReference type="NCBI Taxonomy" id="165179"/>
    <lineage>
        <taxon>Bacteria</taxon>
        <taxon>Pseudomonadati</taxon>
        <taxon>Bacteroidota</taxon>
        <taxon>Bacteroidia</taxon>
        <taxon>Bacteroidales</taxon>
        <taxon>Prevotellaceae</taxon>
        <taxon>Segatella</taxon>
    </lineage>
</organism>